<dbReference type="WBParaSite" id="nRc.2.0.1.t47752-RA">
    <property type="protein sequence ID" value="nRc.2.0.1.t47752-RA"/>
    <property type="gene ID" value="nRc.2.0.1.g47752"/>
</dbReference>
<dbReference type="Proteomes" id="UP000887565">
    <property type="component" value="Unplaced"/>
</dbReference>
<dbReference type="AlphaFoldDB" id="A0A915LA86"/>
<keyword evidence="1" id="KW-1185">Reference proteome</keyword>
<name>A0A915LA86_ROMCU</name>
<evidence type="ECO:0000313" key="2">
    <source>
        <dbReference type="WBParaSite" id="nRc.2.0.1.t47752-RA"/>
    </source>
</evidence>
<evidence type="ECO:0000313" key="1">
    <source>
        <dbReference type="Proteomes" id="UP000887565"/>
    </source>
</evidence>
<organism evidence="1 2">
    <name type="scientific">Romanomermis culicivorax</name>
    <name type="common">Nematode worm</name>
    <dbReference type="NCBI Taxonomy" id="13658"/>
    <lineage>
        <taxon>Eukaryota</taxon>
        <taxon>Metazoa</taxon>
        <taxon>Ecdysozoa</taxon>
        <taxon>Nematoda</taxon>
        <taxon>Enoplea</taxon>
        <taxon>Dorylaimia</taxon>
        <taxon>Mermithida</taxon>
        <taxon>Mermithoidea</taxon>
        <taxon>Mermithidae</taxon>
        <taxon>Romanomermis</taxon>
    </lineage>
</organism>
<proteinExistence type="predicted"/>
<accession>A0A915LA86</accession>
<protein>
    <submittedName>
        <fullName evidence="2">Uncharacterized protein</fullName>
    </submittedName>
</protein>
<sequence>MKQGKWPKGVEKNVNPLIYFLWSHSAQEWKAWVPGFTSGMWSSVWRNEQERIEFMKCIGQDLLNNKITDQMEQILCHVLQANLPEKLWHIFELQLAEWTTTRPPWKAYEAAVRACACLFMKLSQLGRIPQNFAGFHYQAQAYVQMKLRRKFNARQGD</sequence>
<reference evidence="2" key="1">
    <citation type="submission" date="2022-11" db="UniProtKB">
        <authorList>
            <consortium name="WormBaseParasite"/>
        </authorList>
    </citation>
    <scope>IDENTIFICATION</scope>
</reference>